<dbReference type="Gene3D" id="3.20.20.80">
    <property type="entry name" value="Glycosidases"/>
    <property type="match status" value="2"/>
</dbReference>
<feature type="chain" id="PRO_5020023334" evidence="4">
    <location>
        <begin position="25"/>
        <end position="1019"/>
    </location>
</feature>
<evidence type="ECO:0000256" key="4">
    <source>
        <dbReference type="SAM" id="SignalP"/>
    </source>
</evidence>
<dbReference type="InterPro" id="IPR001547">
    <property type="entry name" value="Glyco_hydro_5"/>
</dbReference>
<dbReference type="InterPro" id="IPR035992">
    <property type="entry name" value="Ricin_B-like_lectins"/>
</dbReference>
<dbReference type="PANTHER" id="PTHR31263">
    <property type="entry name" value="CELLULASE FAMILY PROTEIN (AFU_ORTHOLOGUE AFUA_5G14560)"/>
    <property type="match status" value="1"/>
</dbReference>
<dbReference type="SUPFAM" id="SSF50370">
    <property type="entry name" value="Ricin B-like lectins"/>
    <property type="match status" value="1"/>
</dbReference>
<dbReference type="AlphaFoldDB" id="A0A4D6N0B2"/>
<dbReference type="SUPFAM" id="SSF51445">
    <property type="entry name" value="(Trans)glycosidases"/>
    <property type="match status" value="2"/>
</dbReference>
<organism evidence="6 7">
    <name type="scientific">Vigna unguiculata</name>
    <name type="common">Cowpea</name>
    <dbReference type="NCBI Taxonomy" id="3917"/>
    <lineage>
        <taxon>Eukaryota</taxon>
        <taxon>Viridiplantae</taxon>
        <taxon>Streptophyta</taxon>
        <taxon>Embryophyta</taxon>
        <taxon>Tracheophyta</taxon>
        <taxon>Spermatophyta</taxon>
        <taxon>Magnoliopsida</taxon>
        <taxon>eudicotyledons</taxon>
        <taxon>Gunneridae</taxon>
        <taxon>Pentapetalae</taxon>
        <taxon>rosids</taxon>
        <taxon>fabids</taxon>
        <taxon>Fabales</taxon>
        <taxon>Fabaceae</taxon>
        <taxon>Papilionoideae</taxon>
        <taxon>50 kb inversion clade</taxon>
        <taxon>NPAAA clade</taxon>
        <taxon>indigoferoid/millettioid clade</taxon>
        <taxon>Phaseoleae</taxon>
        <taxon>Vigna</taxon>
    </lineage>
</organism>
<evidence type="ECO:0000256" key="2">
    <source>
        <dbReference type="ARBA" id="ARBA00022801"/>
    </source>
</evidence>
<dbReference type="Pfam" id="PF00150">
    <property type="entry name" value="Cellulase"/>
    <property type="match status" value="2"/>
</dbReference>
<evidence type="ECO:0000313" key="7">
    <source>
        <dbReference type="Proteomes" id="UP000501690"/>
    </source>
</evidence>
<dbReference type="GO" id="GO:0000272">
    <property type="term" value="P:polysaccharide catabolic process"/>
    <property type="evidence" value="ECO:0007669"/>
    <property type="project" value="InterPro"/>
</dbReference>
<keyword evidence="4" id="KW-0732">Signal</keyword>
<evidence type="ECO:0000256" key="3">
    <source>
        <dbReference type="ARBA" id="ARBA00023295"/>
    </source>
</evidence>
<feature type="domain" description="Glycoside hydrolase family 5" evidence="5">
    <location>
        <begin position="550"/>
        <end position="835"/>
    </location>
</feature>
<comment type="similarity">
    <text evidence="1">Belongs to the glycosyl hydrolase 5 (cellulase A) family.</text>
</comment>
<evidence type="ECO:0000313" key="6">
    <source>
        <dbReference type="EMBL" id="QCE06334.1"/>
    </source>
</evidence>
<dbReference type="Proteomes" id="UP000501690">
    <property type="component" value="Linkage Group LG9"/>
</dbReference>
<accession>A0A4D6N0B2</accession>
<dbReference type="PANTHER" id="PTHR31263:SF50">
    <property type="entry name" value="HYDROLYZING O-GLYCOSYL COMPOUNDS HYDROLASE"/>
    <property type="match status" value="1"/>
</dbReference>
<evidence type="ECO:0000259" key="5">
    <source>
        <dbReference type="Pfam" id="PF00150"/>
    </source>
</evidence>
<keyword evidence="7" id="KW-1185">Reference proteome</keyword>
<proteinExistence type="inferred from homology"/>
<dbReference type="GO" id="GO:0004553">
    <property type="term" value="F:hydrolase activity, hydrolyzing O-glycosyl compounds"/>
    <property type="evidence" value="ECO:0007669"/>
    <property type="project" value="InterPro"/>
</dbReference>
<gene>
    <name evidence="6" type="ORF">DEO72_LG9g1346</name>
</gene>
<dbReference type="InterPro" id="IPR017853">
    <property type="entry name" value="GH"/>
</dbReference>
<feature type="signal peptide" evidence="4">
    <location>
        <begin position="1"/>
        <end position="24"/>
    </location>
</feature>
<reference evidence="6 7" key="1">
    <citation type="submission" date="2019-04" db="EMBL/GenBank/DDBJ databases">
        <title>An improved genome assembly and genetic linkage map for asparagus bean, Vigna unguiculata ssp. sesquipedialis.</title>
        <authorList>
            <person name="Xia Q."/>
            <person name="Zhang R."/>
            <person name="Dong Y."/>
        </authorList>
    </citation>
    <scope>NUCLEOTIDE SEQUENCE [LARGE SCALE GENOMIC DNA]</scope>
    <source>
        <tissue evidence="6">Leaf</tissue>
    </source>
</reference>
<feature type="domain" description="Glycoside hydrolase family 5" evidence="5">
    <location>
        <begin position="66"/>
        <end position="352"/>
    </location>
</feature>
<keyword evidence="3" id="KW-0326">Glycosidase</keyword>
<evidence type="ECO:0000256" key="1">
    <source>
        <dbReference type="ARBA" id="ARBA00005641"/>
    </source>
</evidence>
<sequence>MSRIRSCFVFILLLVVIYVSHCNAYPLSTYNRWIMDEATGQRVKLVCANWAGHLQPMIPEGLDKRAMKDIVGELVKHKFNCVRLTYAIYMWTRYADENVNATFASLDVPEVVEGIAKNNPSVLSMTHVQAFDAVVHELGVQNMKVLLDNHVSEPMWCCDDDDENGFFHDRHFNPQEWVHGLTLAAKHFSENHVVVAMSLRNELHGPRQNLKDWYRYMSQGAVAIHKTNPNVLVLISGLNYDTELQFLRRKPLKIDLGKKMVFETHLYSWSGIGTLKLKEIWTKQPLNRICANNVKAIDYRAGFLTTGKNATPLIFTEFGFNEEGSSVEDNRFLTCLQTYLLGKDLDWGFWAFQGTYYIKKDQVQVDESFGVMDETWHHLRYPNFTDKFQLLQRKNLAAGEGIAVVVSDCEGNISSWKFVSLSKLHLATMNQHKGQLCLQKDSNSSTIVTSKCICVKDDSLCLDDPQSQWFQLVQTNVSFQFKAKMSRIRSCFVFILLLVVIYVSHCNAYPLSTYNRWIMDEATGQRVKLVCANWAGHLQPMIPEGLDKRAMKDIVGELVKHKFNCVRLTYAIYMWTRYADENVNATFASLDVPEVVEGIAKNNPSVLSMTHVQAFDAVVHELGVQNMKVLLDNHVSEPMWCCDDDDENGFFHDRHFNPQEWVHGLTLAAKHFSENHVVSMSLRNELHGPRQNLKDWYRYMSQGAVAIHKTNPNVLVLISGLNYDTELQFLRRKPLKIDLGKKMVFETHLYSWSGIGTLKLKEIWTKQPLNRICANNVKAIDYRAGFLTTGKNATPLIFTEFGFNEEGSSVEDNRFLTCLQTYLLGKDLDWGFWAFQGTYYIKKDQVQVDESFGVMDETWHHLRYPNFTDKFQLLQRKNLEPISKDPIVNILYHPLSGQCAQVNDKNEVELGSCKTKNRWVRGENATKILLHGTKKCLTAAGEGIAVVVSDCEGNISSWKFVSLSKLHLATMNQHKGQLCLQKDSNSSTIVTSKCICVKDDSLCLDDPQSQWFQLVQTNV</sequence>
<dbReference type="EMBL" id="CP039353">
    <property type="protein sequence ID" value="QCE06334.1"/>
    <property type="molecule type" value="Genomic_DNA"/>
</dbReference>
<keyword evidence="2" id="KW-0378">Hydrolase</keyword>
<name>A0A4D6N0B2_VIGUN</name>
<protein>
    <submittedName>
        <fullName evidence="6">Endoglucanase</fullName>
    </submittedName>
</protein>